<feature type="binding site" evidence="11">
    <location>
        <position position="57"/>
    </location>
    <ligand>
        <name>[4Fe-4S] cluster</name>
        <dbReference type="ChEBI" id="CHEBI:49883"/>
    </ligand>
</feature>
<keyword evidence="3 11" id="KW-0004">4Fe-4S</keyword>
<dbReference type="Proteomes" id="UP001589887">
    <property type="component" value="Unassembled WGS sequence"/>
</dbReference>
<feature type="domain" description="4Fe-4S Wbl-type" evidence="12">
    <location>
        <begin position="27"/>
        <end position="90"/>
    </location>
</feature>
<feature type="binding site" evidence="11">
    <location>
        <position position="66"/>
    </location>
    <ligand>
        <name>[4Fe-4S] cluster</name>
        <dbReference type="ChEBI" id="CHEBI:49883"/>
    </ligand>
</feature>
<keyword evidence="8 11" id="KW-0238">DNA-binding</keyword>
<dbReference type="PROSITE" id="PS51674">
    <property type="entry name" value="4FE4S_WBL"/>
    <property type="match status" value="1"/>
</dbReference>
<evidence type="ECO:0000256" key="9">
    <source>
        <dbReference type="ARBA" id="ARBA00023157"/>
    </source>
</evidence>
<evidence type="ECO:0000256" key="6">
    <source>
        <dbReference type="ARBA" id="ARBA00023014"/>
    </source>
</evidence>
<keyword evidence="6 11" id="KW-0411">Iron-sulfur</keyword>
<feature type="binding site" evidence="11">
    <location>
        <position position="28"/>
    </location>
    <ligand>
        <name>[4Fe-4S] cluster</name>
        <dbReference type="ChEBI" id="CHEBI:49883"/>
    </ligand>
</feature>
<evidence type="ECO:0000256" key="11">
    <source>
        <dbReference type="HAMAP-Rule" id="MF_01479"/>
    </source>
</evidence>
<comment type="cofactor">
    <cofactor evidence="11">
        <name>[4Fe-4S] cluster</name>
        <dbReference type="ChEBI" id="CHEBI:49883"/>
    </cofactor>
    <text evidence="11">Binds 1 [4Fe-4S] cluster per subunit. Following nitrosylation of the [4Fe-4S] cluster binds 1 [4Fe-8(NO)] cluster per subunit.</text>
</comment>
<evidence type="ECO:0000256" key="1">
    <source>
        <dbReference type="ARBA" id="ARBA00004496"/>
    </source>
</evidence>
<evidence type="ECO:0000256" key="8">
    <source>
        <dbReference type="ARBA" id="ARBA00023125"/>
    </source>
</evidence>
<feature type="binding site" evidence="11">
    <location>
        <position position="60"/>
    </location>
    <ligand>
        <name>[4Fe-4S] cluster</name>
        <dbReference type="ChEBI" id="CHEBI:49883"/>
    </ligand>
</feature>
<comment type="function">
    <text evidence="11">Acts as a transcriptional regulator. Probably redox-responsive. The apo- but not holo-form probably binds DNA.</text>
</comment>
<keyword evidence="9 11" id="KW-1015">Disulfide bond</keyword>
<dbReference type="EMBL" id="JBHMQV010000009">
    <property type="protein sequence ID" value="MFC0844681.1"/>
    <property type="molecule type" value="Genomic_DNA"/>
</dbReference>
<evidence type="ECO:0000256" key="3">
    <source>
        <dbReference type="ARBA" id="ARBA00022485"/>
    </source>
</evidence>
<comment type="subcellular location">
    <subcellularLocation>
        <location evidence="1 11">Cytoplasm</location>
    </subcellularLocation>
</comment>
<evidence type="ECO:0000256" key="5">
    <source>
        <dbReference type="ARBA" id="ARBA00023004"/>
    </source>
</evidence>
<gene>
    <name evidence="11" type="primary">whiB</name>
    <name evidence="13" type="ORF">ACFH04_13330</name>
</gene>
<protein>
    <recommendedName>
        <fullName evidence="11">Transcriptional regulator WhiB</fullName>
    </recommendedName>
</protein>
<evidence type="ECO:0000313" key="14">
    <source>
        <dbReference type="Proteomes" id="UP001589887"/>
    </source>
</evidence>
<reference evidence="13 14" key="1">
    <citation type="submission" date="2024-09" db="EMBL/GenBank/DDBJ databases">
        <authorList>
            <person name="Sun Q."/>
            <person name="Mori K."/>
        </authorList>
    </citation>
    <scope>NUCLEOTIDE SEQUENCE [LARGE SCALE GENOMIC DNA]</scope>
    <source>
        <strain evidence="13 14">JCM 4557</strain>
    </source>
</reference>
<dbReference type="InterPro" id="IPR034768">
    <property type="entry name" value="4FE4S_WBL"/>
</dbReference>
<dbReference type="HAMAP" id="MF_01479">
    <property type="entry name" value="WhiB"/>
    <property type="match status" value="1"/>
</dbReference>
<evidence type="ECO:0000313" key="13">
    <source>
        <dbReference type="EMBL" id="MFC0844681.1"/>
    </source>
</evidence>
<name>A0ABV6THI8_9ACTN</name>
<evidence type="ECO:0000256" key="7">
    <source>
        <dbReference type="ARBA" id="ARBA00023015"/>
    </source>
</evidence>
<keyword evidence="4 11" id="KW-0479">Metal-binding</keyword>
<proteinExistence type="inferred from homology"/>
<evidence type="ECO:0000259" key="12">
    <source>
        <dbReference type="PROSITE" id="PS51674"/>
    </source>
</evidence>
<dbReference type="InterPro" id="IPR003482">
    <property type="entry name" value="Whib"/>
</dbReference>
<sequence length="221" mass="24693">MRHITTNTQPVPALRGIADTSWHARGRCHGLAPAEADRLFHPAPRAHRDIAEAKALCGACPVRQDCFTHALDNDLRWGLWGGMTEAERKPWRAQVAQRLDYARVRAALLGRDVHLSAVERDAVTRHAAMRGWTSKRLGYILAVDVEHARDLMRQARQAIADRDRYWKVPPQEHPGEEADQDAQVQAQGDAAATAVEAEETFCEVSRQIHTSTLITEFGRAA</sequence>
<comment type="PTM">
    <text evidence="11">The Fe-S cluster can be nitrosylated by nitric oxide (NO).</text>
</comment>
<keyword evidence="10 11" id="KW-0804">Transcription</keyword>
<comment type="PTM">
    <text evidence="11">Upon Fe-S cluster removal intramolecular disulfide bonds are formed.</text>
</comment>
<evidence type="ECO:0000256" key="4">
    <source>
        <dbReference type="ARBA" id="ARBA00022723"/>
    </source>
</evidence>
<keyword evidence="14" id="KW-1185">Reference proteome</keyword>
<comment type="caution">
    <text evidence="13">The sequence shown here is derived from an EMBL/GenBank/DDBJ whole genome shotgun (WGS) entry which is preliminary data.</text>
</comment>
<dbReference type="RefSeq" id="WP_394319081.1">
    <property type="nucleotide sequence ID" value="NZ_JBHMQV010000009.1"/>
</dbReference>
<comment type="similarity">
    <text evidence="2 11">Belongs to the WhiB family.</text>
</comment>
<evidence type="ECO:0000256" key="10">
    <source>
        <dbReference type="ARBA" id="ARBA00023163"/>
    </source>
</evidence>
<dbReference type="PANTHER" id="PTHR38839">
    <property type="entry name" value="TRANSCRIPTIONAL REGULATOR WHID-RELATED"/>
    <property type="match status" value="1"/>
</dbReference>
<keyword evidence="11" id="KW-0963">Cytoplasm</keyword>
<evidence type="ECO:0000256" key="2">
    <source>
        <dbReference type="ARBA" id="ARBA00006597"/>
    </source>
</evidence>
<keyword evidence="5 11" id="KW-0408">Iron</keyword>
<keyword evidence="7 11" id="KW-0805">Transcription regulation</keyword>
<accession>A0ABV6THI8</accession>
<organism evidence="13 14">
    <name type="scientific">Streptomyces noboritoensis</name>
    <dbReference type="NCBI Taxonomy" id="67337"/>
    <lineage>
        <taxon>Bacteria</taxon>
        <taxon>Bacillati</taxon>
        <taxon>Actinomycetota</taxon>
        <taxon>Actinomycetes</taxon>
        <taxon>Kitasatosporales</taxon>
        <taxon>Streptomycetaceae</taxon>
        <taxon>Streptomyces</taxon>
    </lineage>
</organism>
<dbReference type="Pfam" id="PF02467">
    <property type="entry name" value="Whib"/>
    <property type="match status" value="1"/>
</dbReference>